<keyword evidence="4" id="KW-1185">Reference proteome</keyword>
<dbReference type="InterPro" id="IPR000601">
    <property type="entry name" value="PKD_dom"/>
</dbReference>
<protein>
    <recommendedName>
        <fullName evidence="2">PKD domain-containing protein</fullName>
    </recommendedName>
</protein>
<feature type="compositionally biased region" description="Polar residues" evidence="1">
    <location>
        <begin position="59"/>
        <end position="79"/>
    </location>
</feature>
<dbReference type="Proteomes" id="UP000310458">
    <property type="component" value="Unassembled WGS sequence"/>
</dbReference>
<proteinExistence type="predicted"/>
<sequence>MPIQGGTVAFEEELLGFGYVNQHTNVFAEVSTQTFTESLLGIEVEIRAIPVEYRFNYGDGTTRSTSDPGGPATRQTSTGALDIETPTSHVYQDTGTYPVSVTTTFIGEYRLPGGAWTPISGSTSVEASPGVADIWRLSHRHVSGACQDANHWGCSGPVELAPGDKPPKIFVDEYDSNGRYIGPTRP</sequence>
<evidence type="ECO:0000313" key="3">
    <source>
        <dbReference type="EMBL" id="TLP99777.1"/>
    </source>
</evidence>
<dbReference type="InterPro" id="IPR035986">
    <property type="entry name" value="PKD_dom_sf"/>
</dbReference>
<dbReference type="PROSITE" id="PS50093">
    <property type="entry name" value="PKD"/>
    <property type="match status" value="1"/>
</dbReference>
<feature type="domain" description="PKD" evidence="2">
    <location>
        <begin position="50"/>
        <end position="104"/>
    </location>
</feature>
<dbReference type="AlphaFoldDB" id="A0A5R9BGJ5"/>
<comment type="caution">
    <text evidence="3">The sequence shown here is derived from an EMBL/GenBank/DDBJ whole genome shotgun (WGS) entry which is preliminary data.</text>
</comment>
<feature type="region of interest" description="Disordered" evidence="1">
    <location>
        <begin position="57"/>
        <end position="79"/>
    </location>
</feature>
<evidence type="ECO:0000259" key="2">
    <source>
        <dbReference type="PROSITE" id="PS50093"/>
    </source>
</evidence>
<dbReference type="InterPro" id="IPR013783">
    <property type="entry name" value="Ig-like_fold"/>
</dbReference>
<evidence type="ECO:0000313" key="4">
    <source>
        <dbReference type="Proteomes" id="UP000310458"/>
    </source>
</evidence>
<reference evidence="3 4" key="1">
    <citation type="submission" date="2019-05" db="EMBL/GenBank/DDBJ databases">
        <title>Nesterenkonia sp. GY074 isolated from the Southern Atlantic Ocean.</title>
        <authorList>
            <person name="Zhang G."/>
        </authorList>
    </citation>
    <scope>NUCLEOTIDE SEQUENCE [LARGE SCALE GENOMIC DNA]</scope>
    <source>
        <strain evidence="3 4">GY074</strain>
    </source>
</reference>
<dbReference type="SUPFAM" id="SSF49299">
    <property type="entry name" value="PKD domain"/>
    <property type="match status" value="1"/>
</dbReference>
<dbReference type="OrthoDB" id="5192284at2"/>
<dbReference type="Gene3D" id="2.60.40.10">
    <property type="entry name" value="Immunoglobulins"/>
    <property type="match status" value="1"/>
</dbReference>
<accession>A0A5R9BGJ5</accession>
<evidence type="ECO:0000256" key="1">
    <source>
        <dbReference type="SAM" id="MobiDB-lite"/>
    </source>
</evidence>
<dbReference type="EMBL" id="VAVZ01000004">
    <property type="protein sequence ID" value="TLP99777.1"/>
    <property type="molecule type" value="Genomic_DNA"/>
</dbReference>
<organism evidence="3 4">
    <name type="scientific">Nesterenkonia salmonea</name>
    <dbReference type="NCBI Taxonomy" id="1804987"/>
    <lineage>
        <taxon>Bacteria</taxon>
        <taxon>Bacillati</taxon>
        <taxon>Actinomycetota</taxon>
        <taxon>Actinomycetes</taxon>
        <taxon>Micrococcales</taxon>
        <taxon>Micrococcaceae</taxon>
        <taxon>Nesterenkonia</taxon>
    </lineage>
</organism>
<dbReference type="Pfam" id="PF00801">
    <property type="entry name" value="PKD"/>
    <property type="match status" value="1"/>
</dbReference>
<dbReference type="GO" id="GO:0005975">
    <property type="term" value="P:carbohydrate metabolic process"/>
    <property type="evidence" value="ECO:0007669"/>
    <property type="project" value="UniProtKB-ARBA"/>
</dbReference>
<name>A0A5R9BGJ5_9MICC</name>
<gene>
    <name evidence="3" type="ORF">FEF26_02225</name>
</gene>